<evidence type="ECO:0000256" key="2">
    <source>
        <dbReference type="ARBA" id="ARBA00004370"/>
    </source>
</evidence>
<dbReference type="CDD" id="cd00075">
    <property type="entry name" value="HATPase"/>
    <property type="match status" value="1"/>
</dbReference>
<protein>
    <recommendedName>
        <fullName evidence="3">histidine kinase</fullName>
        <ecNumber evidence="3">2.7.13.3</ecNumber>
    </recommendedName>
</protein>
<dbReference type="PROSITE" id="PS50885">
    <property type="entry name" value="HAMP"/>
    <property type="match status" value="1"/>
</dbReference>
<evidence type="ECO:0000256" key="7">
    <source>
        <dbReference type="ARBA" id="ARBA00022777"/>
    </source>
</evidence>
<dbReference type="GO" id="GO:0005886">
    <property type="term" value="C:plasma membrane"/>
    <property type="evidence" value="ECO:0007669"/>
    <property type="project" value="TreeGrafter"/>
</dbReference>
<dbReference type="SMART" id="SM00388">
    <property type="entry name" value="HisKA"/>
    <property type="match status" value="1"/>
</dbReference>
<dbReference type="SUPFAM" id="SSF55874">
    <property type="entry name" value="ATPase domain of HSP90 chaperone/DNA topoisomerase II/histidine kinase"/>
    <property type="match status" value="1"/>
</dbReference>
<dbReference type="FunFam" id="3.30.565.10:FF:000006">
    <property type="entry name" value="Sensor histidine kinase WalK"/>
    <property type="match status" value="1"/>
</dbReference>
<accession>A0A653ADN4</accession>
<evidence type="ECO:0000256" key="4">
    <source>
        <dbReference type="ARBA" id="ARBA00022553"/>
    </source>
</evidence>
<keyword evidence="5" id="KW-0808">Transferase</keyword>
<dbReference type="InterPro" id="IPR050428">
    <property type="entry name" value="TCS_sensor_his_kinase"/>
</dbReference>
<evidence type="ECO:0000256" key="1">
    <source>
        <dbReference type="ARBA" id="ARBA00000085"/>
    </source>
</evidence>
<dbReference type="SMART" id="SM00304">
    <property type="entry name" value="HAMP"/>
    <property type="match status" value="1"/>
</dbReference>
<reference evidence="14" key="1">
    <citation type="submission" date="2018-07" db="EMBL/GenBank/DDBJ databases">
        <authorList>
            <consortium name="Genoscope - CEA"/>
            <person name="William W."/>
        </authorList>
    </citation>
    <scope>NUCLEOTIDE SEQUENCE</scope>
    <source>
        <strain evidence="14">IK1</strain>
    </source>
</reference>
<dbReference type="Gene3D" id="6.10.340.10">
    <property type="match status" value="1"/>
</dbReference>
<dbReference type="InterPro" id="IPR003661">
    <property type="entry name" value="HisK_dim/P_dom"/>
</dbReference>
<dbReference type="CDD" id="cd06225">
    <property type="entry name" value="HAMP"/>
    <property type="match status" value="1"/>
</dbReference>
<evidence type="ECO:0000259" key="12">
    <source>
        <dbReference type="PROSITE" id="PS50109"/>
    </source>
</evidence>
<dbReference type="InterPro" id="IPR003660">
    <property type="entry name" value="HAMP_dom"/>
</dbReference>
<evidence type="ECO:0000256" key="10">
    <source>
        <dbReference type="ARBA" id="ARBA00023136"/>
    </source>
</evidence>
<dbReference type="CDD" id="cd00082">
    <property type="entry name" value="HisKA"/>
    <property type="match status" value="1"/>
</dbReference>
<dbReference type="Gene3D" id="1.10.287.130">
    <property type="match status" value="1"/>
</dbReference>
<dbReference type="GO" id="GO:0000155">
    <property type="term" value="F:phosphorelay sensor kinase activity"/>
    <property type="evidence" value="ECO:0007669"/>
    <property type="project" value="InterPro"/>
</dbReference>
<dbReference type="PANTHER" id="PTHR45436">
    <property type="entry name" value="SENSOR HISTIDINE KINASE YKOH"/>
    <property type="match status" value="1"/>
</dbReference>
<dbReference type="InterPro" id="IPR005467">
    <property type="entry name" value="His_kinase_dom"/>
</dbReference>
<evidence type="ECO:0000256" key="6">
    <source>
        <dbReference type="ARBA" id="ARBA00022692"/>
    </source>
</evidence>
<dbReference type="InterPro" id="IPR004358">
    <property type="entry name" value="Sig_transdc_His_kin-like_C"/>
</dbReference>
<gene>
    <name evidence="14" type="ORF">TRIP_B40035</name>
</gene>
<keyword evidence="4" id="KW-0597">Phosphoprotein</keyword>
<dbReference type="EC" id="2.7.13.3" evidence="3"/>
<name>A0A653ADN4_UNCDX</name>
<evidence type="ECO:0000256" key="8">
    <source>
        <dbReference type="ARBA" id="ARBA00022989"/>
    </source>
</evidence>
<dbReference type="Pfam" id="PF00512">
    <property type="entry name" value="HisKA"/>
    <property type="match status" value="1"/>
</dbReference>
<evidence type="ECO:0000256" key="9">
    <source>
        <dbReference type="ARBA" id="ARBA00023012"/>
    </source>
</evidence>
<keyword evidence="10 11" id="KW-0472">Membrane</keyword>
<dbReference type="Pfam" id="PF00672">
    <property type="entry name" value="HAMP"/>
    <property type="match status" value="1"/>
</dbReference>
<dbReference type="SUPFAM" id="SSF47384">
    <property type="entry name" value="Homodimeric domain of signal transducing histidine kinase"/>
    <property type="match status" value="1"/>
</dbReference>
<evidence type="ECO:0000256" key="5">
    <source>
        <dbReference type="ARBA" id="ARBA00022679"/>
    </source>
</evidence>
<evidence type="ECO:0000259" key="13">
    <source>
        <dbReference type="PROSITE" id="PS50885"/>
    </source>
</evidence>
<dbReference type="Gene3D" id="3.30.565.10">
    <property type="entry name" value="Histidine kinase-like ATPase, C-terminal domain"/>
    <property type="match status" value="1"/>
</dbReference>
<feature type="domain" description="Histidine kinase" evidence="12">
    <location>
        <begin position="253"/>
        <end position="468"/>
    </location>
</feature>
<comment type="catalytic activity">
    <reaction evidence="1">
        <text>ATP + protein L-histidine = ADP + protein N-phospho-L-histidine.</text>
        <dbReference type="EC" id="2.7.13.3"/>
    </reaction>
</comment>
<dbReference type="PANTHER" id="PTHR45436:SF8">
    <property type="entry name" value="HISTIDINE KINASE"/>
    <property type="match status" value="1"/>
</dbReference>
<dbReference type="Pfam" id="PF02518">
    <property type="entry name" value="HATPase_c"/>
    <property type="match status" value="1"/>
</dbReference>
<feature type="transmembrane region" description="Helical" evidence="11">
    <location>
        <begin position="172"/>
        <end position="192"/>
    </location>
</feature>
<dbReference type="PRINTS" id="PR00344">
    <property type="entry name" value="BCTRLSENSOR"/>
</dbReference>
<feature type="domain" description="HAMP" evidence="13">
    <location>
        <begin position="192"/>
        <end position="245"/>
    </location>
</feature>
<keyword evidence="9" id="KW-0902">Two-component regulatory system</keyword>
<feature type="transmembrane region" description="Helical" evidence="11">
    <location>
        <begin position="20"/>
        <end position="40"/>
    </location>
</feature>
<dbReference type="PROSITE" id="PS50109">
    <property type="entry name" value="HIS_KIN"/>
    <property type="match status" value="1"/>
</dbReference>
<dbReference type="AlphaFoldDB" id="A0A653ADN4"/>
<proteinExistence type="predicted"/>
<keyword evidence="8 11" id="KW-1133">Transmembrane helix</keyword>
<evidence type="ECO:0000313" key="14">
    <source>
        <dbReference type="EMBL" id="VBB46117.1"/>
    </source>
</evidence>
<evidence type="ECO:0000256" key="3">
    <source>
        <dbReference type="ARBA" id="ARBA00012438"/>
    </source>
</evidence>
<dbReference type="SUPFAM" id="SSF158472">
    <property type="entry name" value="HAMP domain-like"/>
    <property type="match status" value="1"/>
</dbReference>
<dbReference type="InterPro" id="IPR003594">
    <property type="entry name" value="HATPase_dom"/>
</dbReference>
<comment type="subcellular location">
    <subcellularLocation>
        <location evidence="2">Membrane</location>
    </subcellularLocation>
</comment>
<organism evidence="14">
    <name type="scientific">Uncultured Desulfatiglans sp</name>
    <dbReference type="NCBI Taxonomy" id="1748965"/>
    <lineage>
        <taxon>Bacteria</taxon>
        <taxon>Pseudomonadati</taxon>
        <taxon>Thermodesulfobacteriota</taxon>
        <taxon>Desulfobacteria</taxon>
        <taxon>Desulfatiglandales</taxon>
        <taxon>Desulfatiglandaceae</taxon>
        <taxon>Desulfatiglans</taxon>
        <taxon>environmental samples</taxon>
    </lineage>
</organism>
<evidence type="ECO:0000256" key="11">
    <source>
        <dbReference type="SAM" id="Phobius"/>
    </source>
</evidence>
<sequence length="468" mass="52967">MFLDRMRRITRTIGFRLTAWYSTVFILSSFCLFVLTYFFLNASYRAQNQASINSQMLKLISLYQAGGAALIEQENRVEKKFAQEDRFFIRIADPRNTTLFLNIPYQWADFDIKRLESTDPSSIEEWFRLPPSSGGPNYLELARVRLPDGNWLQVGKTAEEQVKLLQRFRKTFMLVVVPFVLFGLIGGAAFSFRALRPIRHLIQTVRSIDLDTMTARVPSPHSNDELDELVRLFNEMLSRIEALILAMRGSLDHVAHDLRTPMTRLRGIAEMALRSEMCDPDILREALSDCVEESEKVLTLLNTLMDISEAETGAMALRKRTFSVNELIERVVELYEVVAEEKGIEVSVSAPADLVLTADQTRVGQALANLLDNALKYTTDGGKIHLEARVENDEMVIGITDTGVGIPEENLSKIWDRLYRGDKSRSQKGLGLGLSLVKAIVEAHKGRIQVDSRTDRGSSFTIFLPIRA</sequence>
<dbReference type="InterPro" id="IPR036890">
    <property type="entry name" value="HATPase_C_sf"/>
</dbReference>
<keyword evidence="6 11" id="KW-0812">Transmembrane</keyword>
<keyword evidence="7 14" id="KW-0418">Kinase</keyword>
<dbReference type="EMBL" id="UPXX01000031">
    <property type="protein sequence ID" value="VBB46117.1"/>
    <property type="molecule type" value="Genomic_DNA"/>
</dbReference>
<dbReference type="InterPro" id="IPR036097">
    <property type="entry name" value="HisK_dim/P_sf"/>
</dbReference>
<dbReference type="SMART" id="SM00387">
    <property type="entry name" value="HATPase_c"/>
    <property type="match status" value="1"/>
</dbReference>